<name>A0A344U5I4_9ACTN</name>
<accession>A0A344U5I4</accession>
<sequence>MALVTPADVIARDHLPGGHSLDGLAMPPPVPVPSRRSLLGGAQLVVPPPEGVRIDGPEVLRRAAAELAGLLGVGFGPDPVASMALYDGLVSPELRERFSAPGFALRWDRPREGFAWLAVRLGAWQVQACGEPGVLSCVSFHRPWEGQEQAAGLRALLAEAAPALDTAGLRDVTRAYAHGVFDEAWSAPELRLRCGFRQTLRRDGSAAGPAYVLRVDAGPGCREWPGP</sequence>
<dbReference type="AlphaFoldDB" id="A0A344U5I4"/>
<dbReference type="KEGG" id="sgz:C0216_24255"/>
<gene>
    <name evidence="1" type="ORF">C0216_24255</name>
</gene>
<reference evidence="1 2" key="1">
    <citation type="submission" date="2018-01" db="EMBL/GenBank/DDBJ databases">
        <title>Draft genome Sequence of streptomyces globosus LZH-48.</title>
        <authorList>
            <person name="Ran K."/>
            <person name="Li Z."/>
            <person name="Wei S."/>
            <person name="Dong R."/>
        </authorList>
    </citation>
    <scope>NUCLEOTIDE SEQUENCE [LARGE SCALE GENOMIC DNA]</scope>
    <source>
        <strain evidence="1 2">LZH-48</strain>
    </source>
</reference>
<keyword evidence="2" id="KW-1185">Reference proteome</keyword>
<organism evidence="1 2">
    <name type="scientific">Streptomyces globosus</name>
    <dbReference type="NCBI Taxonomy" id="68209"/>
    <lineage>
        <taxon>Bacteria</taxon>
        <taxon>Bacillati</taxon>
        <taxon>Actinomycetota</taxon>
        <taxon>Actinomycetes</taxon>
        <taxon>Kitasatosporales</taxon>
        <taxon>Streptomycetaceae</taxon>
        <taxon>Streptomyces</taxon>
    </lineage>
</organism>
<dbReference type="Proteomes" id="UP000252004">
    <property type="component" value="Chromosome"/>
</dbReference>
<protein>
    <submittedName>
        <fullName evidence="1">Uncharacterized protein</fullName>
    </submittedName>
</protein>
<evidence type="ECO:0000313" key="2">
    <source>
        <dbReference type="Proteomes" id="UP000252004"/>
    </source>
</evidence>
<dbReference type="EMBL" id="CP030862">
    <property type="protein sequence ID" value="AXE26155.1"/>
    <property type="molecule type" value="Genomic_DNA"/>
</dbReference>
<dbReference type="RefSeq" id="WP_114057330.1">
    <property type="nucleotide sequence ID" value="NZ_CP030862.1"/>
</dbReference>
<proteinExistence type="predicted"/>
<evidence type="ECO:0000313" key="1">
    <source>
        <dbReference type="EMBL" id="AXE26155.1"/>
    </source>
</evidence>